<feature type="transmembrane region" description="Helical" evidence="1">
    <location>
        <begin position="178"/>
        <end position="196"/>
    </location>
</feature>
<keyword evidence="4" id="KW-1185">Reference proteome</keyword>
<feature type="transmembrane region" description="Helical" evidence="1">
    <location>
        <begin position="124"/>
        <end position="144"/>
    </location>
</feature>
<comment type="caution">
    <text evidence="3">The sequence shown here is derived from an EMBL/GenBank/DDBJ whole genome shotgun (WGS) entry which is preliminary data.</text>
</comment>
<keyword evidence="1" id="KW-0472">Membrane</keyword>
<dbReference type="RefSeq" id="WP_283224495.1">
    <property type="nucleotide sequence ID" value="NZ_JASGBH010000006.1"/>
</dbReference>
<feature type="transmembrane region" description="Helical" evidence="1">
    <location>
        <begin position="54"/>
        <end position="79"/>
    </location>
</feature>
<evidence type="ECO:0000256" key="1">
    <source>
        <dbReference type="SAM" id="Phobius"/>
    </source>
</evidence>
<organism evidence="3 4">
    <name type="scientific">Limnohabitans lacus</name>
    <dbReference type="NCBI Taxonomy" id="3045173"/>
    <lineage>
        <taxon>Bacteria</taxon>
        <taxon>Pseudomonadati</taxon>
        <taxon>Pseudomonadota</taxon>
        <taxon>Betaproteobacteria</taxon>
        <taxon>Burkholderiales</taxon>
        <taxon>Comamonadaceae</taxon>
        <taxon>Limnohabitans</taxon>
    </lineage>
</organism>
<reference evidence="3" key="1">
    <citation type="submission" date="2023-05" db="EMBL/GenBank/DDBJ databases">
        <title>Limnohabitans sp. strain HM2-2 Genome sequencing and assembly.</title>
        <authorList>
            <person name="Jung Y."/>
        </authorList>
    </citation>
    <scope>NUCLEOTIDE SEQUENCE</scope>
    <source>
        <strain evidence="3">HM2-2</strain>
    </source>
</reference>
<keyword evidence="1" id="KW-1133">Transmembrane helix</keyword>
<accession>A0ABT6X7L7</accession>
<evidence type="ECO:0000313" key="4">
    <source>
        <dbReference type="Proteomes" id="UP001431902"/>
    </source>
</evidence>
<feature type="transmembrane region" description="Helical" evidence="1">
    <location>
        <begin position="24"/>
        <end position="45"/>
    </location>
</feature>
<dbReference type="Proteomes" id="UP001431902">
    <property type="component" value="Unassembled WGS sequence"/>
</dbReference>
<sequence length="250" mass="27343">MPFPFFVFGQVKPEYAVPVLNERAVRAGAGILFFFAMVAFMNAWLSGNFAPTRVFVLAFLFDFVVRLFINPAYAPSLVIGQWLVRHQQPEWTGAPQKRFAWAIGLVLALTMWVLVVVKGVVGPVNLLVCAVCLMLLFFESAFGICIGCRVYNRFNAEQARLCPGGACEYVPPTTERLGGGHVVPLVLLAMLVAVVVSHEMARAVPAALPAAKASDQPAAQDPAEVERCKVPDFAKAMGHEAKWKLHNNCP</sequence>
<proteinExistence type="predicted"/>
<evidence type="ECO:0000313" key="3">
    <source>
        <dbReference type="EMBL" id="MDI9234115.1"/>
    </source>
</evidence>
<dbReference type="EMBL" id="JASGBH010000006">
    <property type="protein sequence ID" value="MDI9234115.1"/>
    <property type="molecule type" value="Genomic_DNA"/>
</dbReference>
<protein>
    <submittedName>
        <fullName evidence="3">DUF4395 domain-containing protein</fullName>
    </submittedName>
</protein>
<dbReference type="Pfam" id="PF14340">
    <property type="entry name" value="DUF4395"/>
    <property type="match status" value="1"/>
</dbReference>
<evidence type="ECO:0000259" key="2">
    <source>
        <dbReference type="Pfam" id="PF14340"/>
    </source>
</evidence>
<gene>
    <name evidence="3" type="ORF">QLQ16_09725</name>
</gene>
<feature type="transmembrane region" description="Helical" evidence="1">
    <location>
        <begin position="99"/>
        <end position="117"/>
    </location>
</feature>
<feature type="domain" description="DUF4395" evidence="2">
    <location>
        <begin position="21"/>
        <end position="154"/>
    </location>
</feature>
<keyword evidence="1" id="KW-0812">Transmembrane</keyword>
<name>A0ABT6X7L7_9BURK</name>
<dbReference type="InterPro" id="IPR025508">
    <property type="entry name" value="DUF4395"/>
</dbReference>